<evidence type="ECO:0000313" key="7">
    <source>
        <dbReference type="Proteomes" id="UP000298111"/>
    </source>
</evidence>
<sequence length="317" mass="34437">MTSPPGDGPGGSGPVGHPHTDVEYYRAWTDSRPVISCALWEAEPGETDAGTAAGPGGGTGNGDLEHAQDRKLRTMARLAGVRPGMDVLDIGCGAGAMLDHLVQACGVRSAHGIELCESFCREIRRRNTPGVTVDCLDYADYRPRHRFDAVISISMVEFLSGAWEPGRETEGQALREFFRRTREWTRPGAGLALEVVIRGPRGLDEETSRAGSDALAKMGESPGAPPALPHLLTAADGLWELRSVRTHRQDWLRTLSVWEARALAAQETITARWGADVMRDTLRLVRLEQESYRTGQLSMALLSFLRVGEEPVPESGG</sequence>
<reference evidence="6 7" key="1">
    <citation type="submission" date="2018-10" db="EMBL/GenBank/DDBJ databases">
        <title>Isolation of pseudouridimycin from Streptomyces albus DSM 40763.</title>
        <authorList>
            <person name="Rosenqvist P."/>
            <person name="Metsae-Ketelae M."/>
            <person name="Virta P."/>
        </authorList>
    </citation>
    <scope>NUCLEOTIDE SEQUENCE [LARGE SCALE GENOMIC DNA]</scope>
    <source>
        <strain evidence="6 7">DSM 40763</strain>
    </source>
</reference>
<dbReference type="RefSeq" id="WP_135567035.1">
    <property type="nucleotide sequence ID" value="NZ_BNEJ01000017.1"/>
</dbReference>
<dbReference type="GO" id="GO:0006629">
    <property type="term" value="P:lipid metabolic process"/>
    <property type="evidence" value="ECO:0007669"/>
    <property type="project" value="UniProtKB-KW"/>
</dbReference>
<dbReference type="GO" id="GO:0032259">
    <property type="term" value="P:methylation"/>
    <property type="evidence" value="ECO:0007669"/>
    <property type="project" value="UniProtKB-KW"/>
</dbReference>
<proteinExistence type="inferred from homology"/>
<evidence type="ECO:0000256" key="5">
    <source>
        <dbReference type="ARBA" id="ARBA00023098"/>
    </source>
</evidence>
<evidence type="ECO:0000256" key="2">
    <source>
        <dbReference type="ARBA" id="ARBA00022603"/>
    </source>
</evidence>
<dbReference type="PANTHER" id="PTHR43667:SF1">
    <property type="entry name" value="CYCLOPROPANE-FATTY-ACYL-PHOSPHOLIPID SYNTHASE"/>
    <property type="match status" value="1"/>
</dbReference>
<dbReference type="SUPFAM" id="SSF53335">
    <property type="entry name" value="S-adenosyl-L-methionine-dependent methyltransferases"/>
    <property type="match status" value="1"/>
</dbReference>
<keyword evidence="4" id="KW-0949">S-adenosyl-L-methionine</keyword>
<dbReference type="Proteomes" id="UP000298111">
    <property type="component" value="Unassembled WGS sequence"/>
</dbReference>
<evidence type="ECO:0000256" key="3">
    <source>
        <dbReference type="ARBA" id="ARBA00022679"/>
    </source>
</evidence>
<dbReference type="GO" id="GO:0008168">
    <property type="term" value="F:methyltransferase activity"/>
    <property type="evidence" value="ECO:0007669"/>
    <property type="project" value="UniProtKB-KW"/>
</dbReference>
<dbReference type="PANTHER" id="PTHR43667">
    <property type="entry name" value="CYCLOPROPANE-FATTY-ACYL-PHOSPHOLIPID SYNTHASE"/>
    <property type="match status" value="1"/>
</dbReference>
<protein>
    <submittedName>
        <fullName evidence="6">Methyltransferase domain-containing protein</fullName>
    </submittedName>
</protein>
<dbReference type="InterPro" id="IPR050723">
    <property type="entry name" value="CFA/CMAS"/>
</dbReference>
<dbReference type="AlphaFoldDB" id="A0A8H1LFC3"/>
<gene>
    <name evidence="6" type="ORF">D8771_13550</name>
</gene>
<comment type="caution">
    <text evidence="6">The sequence shown here is derived from an EMBL/GenBank/DDBJ whole genome shotgun (WGS) entry which is preliminary data.</text>
</comment>
<accession>A0A8H1LFC3</accession>
<dbReference type="Gene3D" id="3.40.50.150">
    <property type="entry name" value="Vaccinia Virus protein VP39"/>
    <property type="match status" value="1"/>
</dbReference>
<keyword evidence="2 6" id="KW-0489">Methyltransferase</keyword>
<dbReference type="Pfam" id="PF02353">
    <property type="entry name" value="CMAS"/>
    <property type="match status" value="1"/>
</dbReference>
<dbReference type="InterPro" id="IPR029063">
    <property type="entry name" value="SAM-dependent_MTases_sf"/>
</dbReference>
<comment type="similarity">
    <text evidence="1">Belongs to the CFA/CMAS family.</text>
</comment>
<dbReference type="GeneID" id="75185910"/>
<evidence type="ECO:0000256" key="1">
    <source>
        <dbReference type="ARBA" id="ARBA00010815"/>
    </source>
</evidence>
<dbReference type="CDD" id="cd02440">
    <property type="entry name" value="AdoMet_MTases"/>
    <property type="match status" value="1"/>
</dbReference>
<keyword evidence="5" id="KW-0443">Lipid metabolism</keyword>
<organism evidence="6 7">
    <name type="scientific">Streptomyces albus</name>
    <dbReference type="NCBI Taxonomy" id="1888"/>
    <lineage>
        <taxon>Bacteria</taxon>
        <taxon>Bacillati</taxon>
        <taxon>Actinomycetota</taxon>
        <taxon>Actinomycetes</taxon>
        <taxon>Kitasatosporales</taxon>
        <taxon>Streptomycetaceae</taxon>
        <taxon>Streptomyces</taxon>
    </lineage>
</organism>
<dbReference type="EMBL" id="RCIY01000053">
    <property type="protein sequence ID" value="TGG83915.1"/>
    <property type="molecule type" value="Genomic_DNA"/>
</dbReference>
<evidence type="ECO:0000313" key="6">
    <source>
        <dbReference type="EMBL" id="TGG83915.1"/>
    </source>
</evidence>
<name>A0A8H1LFC3_9ACTN</name>
<evidence type="ECO:0000256" key="4">
    <source>
        <dbReference type="ARBA" id="ARBA00022691"/>
    </source>
</evidence>
<keyword evidence="3 6" id="KW-0808">Transferase</keyword>